<sequence>MADVLPSPAPDLEPLLRPISPEAPSGRSLRYEPLYDQLREARREDDPTLPQGVWQAPLKRANWAQVVELCQHALTRDSKDLQLAAWLTEAWGFQQGFAGLARGLWLTRALVERFWDSLWPALEEGDAEARLAPLTWLDDRLPTVLGQVPLVRTQGPNAVSHGFADWQQILHQEKRGGAPKAASDEEEEADSAEEGPLTRERFLDIASQMPAVGLGTLAREMDALLKASSALEQALDAKLGRASALLRRTREVLGGLQALATTLRASSAKEEPGAVAGTPADGESPELPTGPGTNPRAIRSREEAYQWLSLASDYLRRTEPHSPVPYLVKRAVLWGQLPLEQLLQELIPNASHLEAIHSLLGMKLEKK</sequence>
<feature type="region of interest" description="Disordered" evidence="1">
    <location>
        <begin position="266"/>
        <end position="298"/>
    </location>
</feature>
<name>A0A085W9S0_9BACT</name>
<organism evidence="3 4">
    <name type="scientific">Hyalangium minutum</name>
    <dbReference type="NCBI Taxonomy" id="394096"/>
    <lineage>
        <taxon>Bacteria</taxon>
        <taxon>Pseudomonadati</taxon>
        <taxon>Myxococcota</taxon>
        <taxon>Myxococcia</taxon>
        <taxon>Myxococcales</taxon>
        <taxon>Cystobacterineae</taxon>
        <taxon>Archangiaceae</taxon>
        <taxon>Hyalangium</taxon>
    </lineage>
</organism>
<dbReference type="RefSeq" id="WP_044194595.1">
    <property type="nucleotide sequence ID" value="NZ_JMCB01000014.1"/>
</dbReference>
<gene>
    <name evidence="3" type="ORF">DB31_2227</name>
</gene>
<feature type="domain" description="ImpA N-terminal" evidence="2">
    <location>
        <begin position="16"/>
        <end position="138"/>
    </location>
</feature>
<dbReference type="NCBIfam" id="TIGR03363">
    <property type="entry name" value="VI_chp_8"/>
    <property type="match status" value="1"/>
</dbReference>
<feature type="compositionally biased region" description="Acidic residues" evidence="1">
    <location>
        <begin position="184"/>
        <end position="193"/>
    </location>
</feature>
<dbReference type="AlphaFoldDB" id="A0A085W9S0"/>
<evidence type="ECO:0000313" key="3">
    <source>
        <dbReference type="EMBL" id="KFE64433.1"/>
    </source>
</evidence>
<dbReference type="STRING" id="394096.DB31_2227"/>
<comment type="caution">
    <text evidence="3">The sequence shown here is derived from an EMBL/GenBank/DDBJ whole genome shotgun (WGS) entry which is preliminary data.</text>
</comment>
<protein>
    <recommendedName>
        <fullName evidence="2">ImpA N-terminal domain-containing protein</fullName>
    </recommendedName>
</protein>
<keyword evidence="4" id="KW-1185">Reference proteome</keyword>
<dbReference type="InterPro" id="IPR017740">
    <property type="entry name" value="TssA-like"/>
</dbReference>
<evidence type="ECO:0000256" key="1">
    <source>
        <dbReference type="SAM" id="MobiDB-lite"/>
    </source>
</evidence>
<evidence type="ECO:0000313" key="4">
    <source>
        <dbReference type="Proteomes" id="UP000028725"/>
    </source>
</evidence>
<dbReference type="PANTHER" id="PTHR37951">
    <property type="entry name" value="CYTOPLASMIC PROTEIN-RELATED"/>
    <property type="match status" value="1"/>
</dbReference>
<dbReference type="EMBL" id="JMCB01000014">
    <property type="protein sequence ID" value="KFE64433.1"/>
    <property type="molecule type" value="Genomic_DNA"/>
</dbReference>
<dbReference type="PATRIC" id="fig|394096.3.peg.6561"/>
<reference evidence="3 4" key="1">
    <citation type="submission" date="2014-04" db="EMBL/GenBank/DDBJ databases">
        <title>Genome assembly of Hyalangium minutum DSM 14724.</title>
        <authorList>
            <person name="Sharma G."/>
            <person name="Subramanian S."/>
        </authorList>
    </citation>
    <scope>NUCLEOTIDE SEQUENCE [LARGE SCALE GENOMIC DNA]</scope>
    <source>
        <strain evidence="3 4">DSM 14724</strain>
    </source>
</reference>
<feature type="region of interest" description="Disordered" evidence="1">
    <location>
        <begin position="1"/>
        <end position="28"/>
    </location>
</feature>
<dbReference type="InterPro" id="IPR010657">
    <property type="entry name" value="ImpA_N"/>
</dbReference>
<evidence type="ECO:0000259" key="2">
    <source>
        <dbReference type="Pfam" id="PF06812"/>
    </source>
</evidence>
<accession>A0A085W9S0</accession>
<dbReference type="Pfam" id="PF06812">
    <property type="entry name" value="ImpA_N"/>
    <property type="match status" value="1"/>
</dbReference>
<proteinExistence type="predicted"/>
<dbReference type="PANTHER" id="PTHR37951:SF1">
    <property type="entry name" value="TYPE VI SECRETION SYSTEM COMPONENT TSSA1"/>
    <property type="match status" value="1"/>
</dbReference>
<feature type="region of interest" description="Disordered" evidence="1">
    <location>
        <begin position="174"/>
        <end position="196"/>
    </location>
</feature>
<dbReference type="Proteomes" id="UP000028725">
    <property type="component" value="Unassembled WGS sequence"/>
</dbReference>